<evidence type="ECO:0000256" key="4">
    <source>
        <dbReference type="ARBA" id="ARBA00022598"/>
    </source>
</evidence>
<proteinExistence type="inferred from homology"/>
<dbReference type="Gene3D" id="3.40.50.880">
    <property type="match status" value="1"/>
</dbReference>
<protein>
    <recommendedName>
        <fullName evidence="3">CTP synthase (glutamine hydrolyzing)</fullName>
        <ecNumber evidence="3">6.3.4.2</ecNumber>
    </recommendedName>
</protein>
<dbReference type="InterPro" id="IPR004468">
    <property type="entry name" value="CTP_synthase"/>
</dbReference>
<feature type="region of interest" description="Disordered" evidence="10">
    <location>
        <begin position="1"/>
        <end position="20"/>
    </location>
</feature>
<keyword evidence="8" id="KW-0665">Pyrimidine biosynthesis</keyword>
<dbReference type="EC" id="6.3.4.2" evidence="3"/>
<keyword evidence="6" id="KW-0067">ATP-binding</keyword>
<feature type="domain" description="Glutamine amidotransferase" evidence="11">
    <location>
        <begin position="59"/>
        <end position="130"/>
    </location>
</feature>
<evidence type="ECO:0000256" key="1">
    <source>
        <dbReference type="ARBA" id="ARBA00005171"/>
    </source>
</evidence>
<dbReference type="GO" id="GO:0044210">
    <property type="term" value="P:'de novo' CTP biosynthetic process"/>
    <property type="evidence" value="ECO:0007669"/>
    <property type="project" value="UniProtKB-UniPathway"/>
</dbReference>
<comment type="catalytic activity">
    <reaction evidence="9">
        <text>UTP + L-glutamine + ATP + H2O = CTP + L-glutamate + ADP + phosphate + 2 H(+)</text>
        <dbReference type="Rhea" id="RHEA:26426"/>
        <dbReference type="ChEBI" id="CHEBI:15377"/>
        <dbReference type="ChEBI" id="CHEBI:15378"/>
        <dbReference type="ChEBI" id="CHEBI:29985"/>
        <dbReference type="ChEBI" id="CHEBI:30616"/>
        <dbReference type="ChEBI" id="CHEBI:37563"/>
        <dbReference type="ChEBI" id="CHEBI:43474"/>
        <dbReference type="ChEBI" id="CHEBI:46398"/>
        <dbReference type="ChEBI" id="CHEBI:58359"/>
        <dbReference type="ChEBI" id="CHEBI:456216"/>
        <dbReference type="EC" id="6.3.4.2"/>
    </reaction>
</comment>
<dbReference type="EMBL" id="CP040916">
    <property type="protein sequence ID" value="QDQ14334.1"/>
    <property type="molecule type" value="Genomic_DNA"/>
</dbReference>
<dbReference type="Proteomes" id="UP000316806">
    <property type="component" value="Chromosome"/>
</dbReference>
<dbReference type="PANTHER" id="PTHR11550:SF0">
    <property type="entry name" value="CTP SYNTHASE-RELATED"/>
    <property type="match status" value="1"/>
</dbReference>
<dbReference type="NCBIfam" id="NF004836">
    <property type="entry name" value="PRK06186.1"/>
    <property type="match status" value="1"/>
</dbReference>
<organism evidence="12 13">
    <name type="scientific">Streptomyces spectabilis</name>
    <dbReference type="NCBI Taxonomy" id="68270"/>
    <lineage>
        <taxon>Bacteria</taxon>
        <taxon>Bacillati</taxon>
        <taxon>Actinomycetota</taxon>
        <taxon>Actinomycetes</taxon>
        <taxon>Kitasatosporales</taxon>
        <taxon>Streptomycetaceae</taxon>
        <taxon>Streptomyces</taxon>
    </lineage>
</organism>
<dbReference type="PANTHER" id="PTHR11550">
    <property type="entry name" value="CTP SYNTHASE"/>
    <property type="match status" value="1"/>
</dbReference>
<feature type="compositionally biased region" description="Low complexity" evidence="10">
    <location>
        <begin position="11"/>
        <end position="20"/>
    </location>
</feature>
<keyword evidence="7" id="KW-0315">Glutamine amidotransferase</keyword>
<comment type="similarity">
    <text evidence="2">Belongs to the CTP synthase family.</text>
</comment>
<dbReference type="RefSeq" id="WP_144321546.1">
    <property type="nucleotide sequence ID" value="NZ_CP040916.1"/>
</dbReference>
<evidence type="ECO:0000256" key="9">
    <source>
        <dbReference type="ARBA" id="ARBA00047781"/>
    </source>
</evidence>
<evidence type="ECO:0000256" key="2">
    <source>
        <dbReference type="ARBA" id="ARBA00007533"/>
    </source>
</evidence>
<keyword evidence="5" id="KW-0547">Nucleotide-binding</keyword>
<name>A0A516RFB3_STRST</name>
<comment type="pathway">
    <text evidence="1">Pyrimidine metabolism; CTP biosynthesis via de novo pathway; CTP from UDP: step 2/2.</text>
</comment>
<dbReference type="GO" id="GO:0003883">
    <property type="term" value="F:CTP synthase activity"/>
    <property type="evidence" value="ECO:0007669"/>
    <property type="project" value="UniProtKB-EC"/>
</dbReference>
<evidence type="ECO:0000256" key="10">
    <source>
        <dbReference type="SAM" id="MobiDB-lite"/>
    </source>
</evidence>
<gene>
    <name evidence="12" type="ORF">FH965_30375</name>
</gene>
<dbReference type="GO" id="GO:0005524">
    <property type="term" value="F:ATP binding"/>
    <property type="evidence" value="ECO:0007669"/>
    <property type="project" value="UniProtKB-KW"/>
</dbReference>
<dbReference type="GO" id="GO:0019856">
    <property type="term" value="P:pyrimidine nucleobase biosynthetic process"/>
    <property type="evidence" value="ECO:0007669"/>
    <property type="project" value="TreeGrafter"/>
</dbReference>
<keyword evidence="4" id="KW-0436">Ligase</keyword>
<sequence length="261" mass="26989">MNANSTGPVEGSPADTAGATAASPARLALVGDRSPTVVSHTRVPVLLDALAARDGLVLDAYWIPTEDAAEPDAVRGFDAVWMLPGSPYRSEAGALAAIRTAREEGIPFLGTCGGFQHALLEYARHVCGLADAAHAENDPDAENPLIAPLACSLVGHEGTVALAPGSLAQALLGADRTVERYHCSYGPSDVRLLDVLRAHGLRFSGTDEAGQVRVAELPGHPFFLATLFQLELSGDGARPHPMVRALGRAAAARAAGRVGAP</sequence>
<dbReference type="AlphaFoldDB" id="A0A516RFB3"/>
<dbReference type="SUPFAM" id="SSF52317">
    <property type="entry name" value="Class I glutamine amidotransferase-like"/>
    <property type="match status" value="1"/>
</dbReference>
<dbReference type="InterPro" id="IPR017926">
    <property type="entry name" value="GATASE"/>
</dbReference>
<evidence type="ECO:0000313" key="13">
    <source>
        <dbReference type="Proteomes" id="UP000316806"/>
    </source>
</evidence>
<evidence type="ECO:0000256" key="6">
    <source>
        <dbReference type="ARBA" id="ARBA00022840"/>
    </source>
</evidence>
<dbReference type="GO" id="GO:0005829">
    <property type="term" value="C:cytosol"/>
    <property type="evidence" value="ECO:0007669"/>
    <property type="project" value="TreeGrafter"/>
</dbReference>
<evidence type="ECO:0000256" key="8">
    <source>
        <dbReference type="ARBA" id="ARBA00022975"/>
    </source>
</evidence>
<dbReference type="Pfam" id="PF00117">
    <property type="entry name" value="GATase"/>
    <property type="match status" value="1"/>
</dbReference>
<dbReference type="UniPathway" id="UPA00159">
    <property type="reaction ID" value="UER00277"/>
</dbReference>
<reference evidence="12 13" key="1">
    <citation type="journal article" date="2019" name="J. Ind. Microbiol. Biotechnol.">
        <title>The complete genomic sequence of Streptomyces spectabilis NRRL-2792 and identification of secondary metabolite biosynthetic gene clusters.</title>
        <authorList>
            <person name="Sinha A."/>
            <person name="Phillips-Salemka S."/>
            <person name="Niraula T.A."/>
            <person name="Short K.A."/>
            <person name="Niraula N.P."/>
        </authorList>
    </citation>
    <scope>NUCLEOTIDE SEQUENCE [LARGE SCALE GENOMIC DNA]</scope>
    <source>
        <strain evidence="12 13">NRRL 2792</strain>
    </source>
</reference>
<dbReference type="GO" id="GO:0042802">
    <property type="term" value="F:identical protein binding"/>
    <property type="evidence" value="ECO:0007669"/>
    <property type="project" value="TreeGrafter"/>
</dbReference>
<evidence type="ECO:0000256" key="3">
    <source>
        <dbReference type="ARBA" id="ARBA00012291"/>
    </source>
</evidence>
<evidence type="ECO:0000259" key="11">
    <source>
        <dbReference type="Pfam" id="PF00117"/>
    </source>
</evidence>
<evidence type="ECO:0000256" key="5">
    <source>
        <dbReference type="ARBA" id="ARBA00022741"/>
    </source>
</evidence>
<accession>A0A516RFB3</accession>
<evidence type="ECO:0000256" key="7">
    <source>
        <dbReference type="ARBA" id="ARBA00022962"/>
    </source>
</evidence>
<evidence type="ECO:0000313" key="12">
    <source>
        <dbReference type="EMBL" id="QDQ14334.1"/>
    </source>
</evidence>
<dbReference type="InterPro" id="IPR029062">
    <property type="entry name" value="Class_I_gatase-like"/>
</dbReference>